<evidence type="ECO:0000313" key="3">
    <source>
        <dbReference type="Proteomes" id="UP000036202"/>
    </source>
</evidence>
<feature type="region of interest" description="Disordered" evidence="1">
    <location>
        <begin position="349"/>
        <end position="368"/>
    </location>
</feature>
<dbReference type="PATRIC" id="fig|135735.6.peg.1607"/>
<dbReference type="EMBL" id="CP011974">
    <property type="protein sequence ID" value="AKO92020.1"/>
    <property type="molecule type" value="Genomic_DNA"/>
</dbReference>
<dbReference type="AlphaFoldDB" id="A0A0H4KEI0"/>
<evidence type="ECO:0000313" key="2">
    <source>
        <dbReference type="EMBL" id="AKO92020.1"/>
    </source>
</evidence>
<accession>A0A0H4KEI0</accession>
<dbReference type="KEGG" id="beo:BEH_07840"/>
<sequence length="368" mass="42597">MTNNKPQTFGTFEAKGTITVDPNTFQIDLKGKNNPQWNYSRLNMKMEDNEGNSFYLNAQDGFSLTDGRIIYANLKDGEANEQLQVAFGDRNNPEILKHVADRSFIKVALRKVKNEEGKMVWDYVNFLTAYDVMNYLKDRLKTGMKLYVRGRVKHSIFNDKLQREYEIQRIFLLPAEEESDSGFKFTQSVLISSNSLDLEKWETEGIATVNTKLHYKKKGVSEYLDLELKIRATEENKGTYQKIIDKYLTVEEDKIRQITVDGKYKIGYTQRQVTKEDLPAEALELIEDGFYTLEEVLKMNTNNGERVDEMQLTRPTLLKDRDTGKPKLIIDDEAFKPEDLIMVDVEPEPEVVVSNDDDEDLSFLDDLD</sequence>
<dbReference type="RefSeq" id="WP_046216981.1">
    <property type="nucleotide sequence ID" value="NZ_CP011974.1"/>
</dbReference>
<evidence type="ECO:0000256" key="1">
    <source>
        <dbReference type="SAM" id="MobiDB-lite"/>
    </source>
</evidence>
<dbReference type="Proteomes" id="UP000036202">
    <property type="component" value="Chromosome"/>
</dbReference>
<reference evidence="3" key="2">
    <citation type="submission" date="2015-06" db="EMBL/GenBank/DDBJ databases">
        <title>Genome Sequence of Bacillus endophyticus and Analysis of its Companion Mechanism in the Ketogulonigenium vulgare-Bacillus strain Consortium.</title>
        <authorList>
            <person name="Jia N."/>
            <person name="Du J."/>
            <person name="Ding M.-Z."/>
            <person name="Gao F."/>
            <person name="Yuan Y.-J."/>
        </authorList>
    </citation>
    <scope>NUCLEOTIDE SEQUENCE [LARGE SCALE GENOMIC DNA]</scope>
    <source>
        <strain evidence="3">Hbe603</strain>
    </source>
</reference>
<reference evidence="2 3" key="1">
    <citation type="journal article" date="2015" name="PLoS ONE">
        <title>Genome Sequence of Bacillus endophyticus and Analysis of Its Companion Mechanism in the Ketogulonigenium vulgare-Bacillus Strain Consortium.</title>
        <authorList>
            <person name="Jia N."/>
            <person name="Du J."/>
            <person name="Ding M.Z."/>
            <person name="Gao F."/>
            <person name="Yuan Y.J."/>
        </authorList>
    </citation>
    <scope>NUCLEOTIDE SEQUENCE [LARGE SCALE GENOMIC DNA]</scope>
    <source>
        <strain evidence="2 3">Hbe603</strain>
    </source>
</reference>
<name>A0A0H4KEI0_9BACI</name>
<proteinExistence type="predicted"/>
<organism evidence="2 3">
    <name type="scientific">Priestia filamentosa</name>
    <dbReference type="NCBI Taxonomy" id="1402861"/>
    <lineage>
        <taxon>Bacteria</taxon>
        <taxon>Bacillati</taxon>
        <taxon>Bacillota</taxon>
        <taxon>Bacilli</taxon>
        <taxon>Bacillales</taxon>
        <taxon>Bacillaceae</taxon>
        <taxon>Priestia</taxon>
    </lineage>
</organism>
<gene>
    <name evidence="2" type="ORF">BEH_07840</name>
</gene>
<dbReference type="OrthoDB" id="2943746at2"/>
<protein>
    <submittedName>
        <fullName evidence="2">Uncharacterized protein</fullName>
    </submittedName>
</protein>
<keyword evidence="3" id="KW-1185">Reference proteome</keyword>